<dbReference type="AlphaFoldDB" id="A0A2T2XKL4"/>
<protein>
    <submittedName>
        <fullName evidence="1">Uncharacterized protein</fullName>
    </submittedName>
</protein>
<accession>A0A2T2XKL4</accession>
<dbReference type="Proteomes" id="UP000242972">
    <property type="component" value="Unassembled WGS sequence"/>
</dbReference>
<organism evidence="1 2">
    <name type="scientific">Sulfobacillus benefaciens</name>
    <dbReference type="NCBI Taxonomy" id="453960"/>
    <lineage>
        <taxon>Bacteria</taxon>
        <taxon>Bacillati</taxon>
        <taxon>Bacillota</taxon>
        <taxon>Clostridia</taxon>
        <taxon>Eubacteriales</taxon>
        <taxon>Clostridiales Family XVII. Incertae Sedis</taxon>
        <taxon>Sulfobacillus</taxon>
    </lineage>
</organism>
<evidence type="ECO:0000313" key="1">
    <source>
        <dbReference type="EMBL" id="PSR35036.1"/>
    </source>
</evidence>
<sequence>MTTTERETLQQVWYAQNYFDYQTSLAVGFWAGVSIKERWGMMRKGFAQSRIEVEEARRESVQTAVGSDTRGWLASWHRQVSRR</sequence>
<name>A0A2T2XKL4_9FIRM</name>
<evidence type="ECO:0000313" key="2">
    <source>
        <dbReference type="Proteomes" id="UP000242972"/>
    </source>
</evidence>
<gene>
    <name evidence="1" type="ORF">C7B46_02445</name>
</gene>
<reference evidence="1 2" key="1">
    <citation type="journal article" date="2014" name="BMC Genomics">
        <title>Comparison of environmental and isolate Sulfobacillus genomes reveals diverse carbon, sulfur, nitrogen, and hydrogen metabolisms.</title>
        <authorList>
            <person name="Justice N.B."/>
            <person name="Norman A."/>
            <person name="Brown C.T."/>
            <person name="Singh A."/>
            <person name="Thomas B.C."/>
            <person name="Banfield J.F."/>
        </authorList>
    </citation>
    <scope>NUCLEOTIDE SEQUENCE [LARGE SCALE GENOMIC DNA]</scope>
    <source>
        <strain evidence="1">AMDSBA4</strain>
    </source>
</reference>
<proteinExistence type="predicted"/>
<dbReference type="EMBL" id="PXYW01000004">
    <property type="protein sequence ID" value="PSR35036.1"/>
    <property type="molecule type" value="Genomic_DNA"/>
</dbReference>
<comment type="caution">
    <text evidence="1">The sequence shown here is derived from an EMBL/GenBank/DDBJ whole genome shotgun (WGS) entry which is preliminary data.</text>
</comment>